<sequence>MSIPSLESVKERLAEARQNRSSRNKFPKALWDDIFFLAKSHSVGIVSKKLNLTPTFLRRKMKESLTQGKLTFQEVKLPPPVIEKVTIKISCPRLDIQIEGPIACIEPLMPILGGK</sequence>
<dbReference type="Proteomes" id="UP001194714">
    <property type="component" value="Unassembled WGS sequence"/>
</dbReference>
<keyword evidence="2" id="KW-1185">Reference proteome</keyword>
<proteinExistence type="predicted"/>
<comment type="caution">
    <text evidence="1">The sequence shown here is derived from an EMBL/GenBank/DDBJ whole genome shotgun (WGS) entry which is preliminary data.</text>
</comment>
<reference evidence="1 2" key="1">
    <citation type="submission" date="2020-01" db="EMBL/GenBank/DDBJ databases">
        <title>Draft genome sequence of Cand. Neptunochlamydia vexilliferae K9.</title>
        <authorList>
            <person name="Schulz F."/>
            <person name="Koestlbacher S."/>
            <person name="Wascher F."/>
            <person name="Pizzetti I."/>
            <person name="Horn M."/>
        </authorList>
    </citation>
    <scope>NUCLEOTIDE SEQUENCE [LARGE SCALE GENOMIC DNA]</scope>
    <source>
        <strain evidence="1 2">K9</strain>
    </source>
</reference>
<name>A0ABS0B0S7_9BACT</name>
<organism evidence="1 2">
    <name type="scientific">Candidatus Neptunichlamydia vexilliferae</name>
    <dbReference type="NCBI Taxonomy" id="1651774"/>
    <lineage>
        <taxon>Bacteria</taxon>
        <taxon>Pseudomonadati</taxon>
        <taxon>Chlamydiota</taxon>
        <taxon>Chlamydiia</taxon>
        <taxon>Parachlamydiales</taxon>
        <taxon>Simkaniaceae</taxon>
        <taxon>Candidatus Neptunichlamydia</taxon>
    </lineage>
</organism>
<evidence type="ECO:0000313" key="2">
    <source>
        <dbReference type="Proteomes" id="UP001194714"/>
    </source>
</evidence>
<evidence type="ECO:0008006" key="3">
    <source>
        <dbReference type="Google" id="ProtNLM"/>
    </source>
</evidence>
<accession>A0ABS0B0S7</accession>
<evidence type="ECO:0000313" key="1">
    <source>
        <dbReference type="EMBL" id="MBF5059990.1"/>
    </source>
</evidence>
<dbReference type="RefSeq" id="WP_194848313.1">
    <property type="nucleotide sequence ID" value="NZ_JAAEJV010000059.1"/>
</dbReference>
<dbReference type="EMBL" id="JAAEJV010000059">
    <property type="protein sequence ID" value="MBF5059990.1"/>
    <property type="molecule type" value="Genomic_DNA"/>
</dbReference>
<gene>
    <name evidence="1" type="ORF">NEPTK9_001514</name>
</gene>
<protein>
    <recommendedName>
        <fullName evidence="3">Transposase</fullName>
    </recommendedName>
</protein>